<dbReference type="HOGENOM" id="CLU_075333_1_0_14"/>
<reference evidence="5 6" key="1">
    <citation type="journal article" date="2014" name="Genome Biol. Evol.">
        <title>Molecular evolution of the substrate utilization strategies and putative virulence factors in mosquito-associated Spiroplasma species.</title>
        <authorList>
            <person name="Chang T.H."/>
            <person name="Lo W.S."/>
            <person name="Ku C."/>
            <person name="Chen L.L."/>
            <person name="Kuo C.H."/>
        </authorList>
    </citation>
    <scope>NUCLEOTIDE SEQUENCE [LARGE SCALE GENOMIC DNA]</scope>
    <source>
        <strain evidence="5">AES-1</strain>
    </source>
</reference>
<dbReference type="InterPro" id="IPR002563">
    <property type="entry name" value="Flavin_Rdtase-like_dom"/>
</dbReference>
<dbReference type="AlphaFoldDB" id="W6A6Q7"/>
<keyword evidence="6" id="KW-1185">Reference proteome</keyword>
<protein>
    <recommendedName>
        <fullName evidence="4">Flavin reductase like domain-containing protein</fullName>
    </recommendedName>
</protein>
<dbReference type="GO" id="GO:0010181">
    <property type="term" value="F:FMN binding"/>
    <property type="evidence" value="ECO:0007669"/>
    <property type="project" value="InterPro"/>
</dbReference>
<dbReference type="KEGG" id="scq:SCULI_v1c04420"/>
<evidence type="ECO:0000259" key="4">
    <source>
        <dbReference type="Pfam" id="PF01613"/>
    </source>
</evidence>
<feature type="domain" description="Flavin reductase like" evidence="4">
    <location>
        <begin position="18"/>
        <end position="185"/>
    </location>
</feature>
<keyword evidence="2" id="KW-0285">Flavoprotein</keyword>
<evidence type="ECO:0000256" key="2">
    <source>
        <dbReference type="ARBA" id="ARBA00022630"/>
    </source>
</evidence>
<dbReference type="GO" id="GO:0016646">
    <property type="term" value="F:oxidoreductase activity, acting on the CH-NH group of donors, NAD or NADP as acceptor"/>
    <property type="evidence" value="ECO:0007669"/>
    <property type="project" value="UniProtKB-ARBA"/>
</dbReference>
<dbReference type="PATRIC" id="fig|1276246.3.peg.441"/>
<dbReference type="eggNOG" id="COG1853">
    <property type="taxonomic scope" value="Bacteria"/>
</dbReference>
<dbReference type="PANTHER" id="PTHR43567">
    <property type="entry name" value="FLAVOREDOXIN-RELATED-RELATED"/>
    <property type="match status" value="1"/>
</dbReference>
<comment type="similarity">
    <text evidence="3">Belongs to the flavoredoxin family.</text>
</comment>
<evidence type="ECO:0000256" key="3">
    <source>
        <dbReference type="ARBA" id="ARBA00038054"/>
    </source>
</evidence>
<name>W6A6Q7_9MOLU</name>
<dbReference type="RefSeq" id="WP_025363020.1">
    <property type="nucleotide sequence ID" value="NZ_CP006681.1"/>
</dbReference>
<evidence type="ECO:0000313" key="6">
    <source>
        <dbReference type="Proteomes" id="UP000019267"/>
    </source>
</evidence>
<dbReference type="Gene3D" id="2.30.110.10">
    <property type="entry name" value="Electron Transport, Fmn-binding Protein, Chain A"/>
    <property type="match status" value="1"/>
</dbReference>
<dbReference type="STRING" id="1276246.SCULI_v1c04420"/>
<dbReference type="OrthoDB" id="9794638at2"/>
<dbReference type="InterPro" id="IPR052174">
    <property type="entry name" value="Flavoredoxin"/>
</dbReference>
<evidence type="ECO:0000256" key="1">
    <source>
        <dbReference type="ARBA" id="ARBA00001917"/>
    </source>
</evidence>
<dbReference type="EMBL" id="CP006681">
    <property type="protein sequence ID" value="AHI52783.1"/>
    <property type="molecule type" value="Genomic_DNA"/>
</dbReference>
<evidence type="ECO:0000313" key="5">
    <source>
        <dbReference type="EMBL" id="AHI52783.1"/>
    </source>
</evidence>
<proteinExistence type="inferred from homology"/>
<organism evidence="5 6">
    <name type="scientific">Spiroplasma culicicola AES-1</name>
    <dbReference type="NCBI Taxonomy" id="1276246"/>
    <lineage>
        <taxon>Bacteria</taxon>
        <taxon>Bacillati</taxon>
        <taxon>Mycoplasmatota</taxon>
        <taxon>Mollicutes</taxon>
        <taxon>Entomoplasmatales</taxon>
        <taxon>Spiroplasmataceae</taxon>
        <taxon>Spiroplasma</taxon>
    </lineage>
</organism>
<dbReference type="SUPFAM" id="SSF50475">
    <property type="entry name" value="FMN-binding split barrel"/>
    <property type="match status" value="1"/>
</dbReference>
<gene>
    <name evidence="5" type="ORF">SCULI_v1c04420</name>
</gene>
<accession>W6A6Q7</accession>
<dbReference type="PANTHER" id="PTHR43567:SF1">
    <property type="entry name" value="FLAVOREDOXIN"/>
    <property type="match status" value="1"/>
</dbReference>
<sequence length="197" mass="22961">MSNSFKRIKNQTLFVGFPLALISSFDNKYQENITPISSFFSLNNTIVFAIGKKSQCYENIKFSSNVIVNIPDFSSWEKVEKMAEIYYRFSKEESKNNDHFKKINDEFDKLGFTKLESPFQGLSRIEECPISIDLRIKKIIPDNEFMLVTGDIYGVHVHQELLDENDNIDSKKWEPLIYKLKEYTKTDPNPLGKHIAK</sequence>
<dbReference type="Pfam" id="PF01613">
    <property type="entry name" value="Flavin_Reduct"/>
    <property type="match status" value="1"/>
</dbReference>
<dbReference type="InterPro" id="IPR012349">
    <property type="entry name" value="Split_barrel_FMN-bd"/>
</dbReference>
<comment type="cofactor">
    <cofactor evidence="1">
        <name>FMN</name>
        <dbReference type="ChEBI" id="CHEBI:58210"/>
    </cofactor>
</comment>
<dbReference type="Proteomes" id="UP000019267">
    <property type="component" value="Chromosome"/>
</dbReference>